<reference evidence="1 2" key="1">
    <citation type="journal article" date="2021" name="Nat. Commun.">
        <title>Genetic determinants of endophytism in the Arabidopsis root mycobiome.</title>
        <authorList>
            <person name="Mesny F."/>
            <person name="Miyauchi S."/>
            <person name="Thiergart T."/>
            <person name="Pickel B."/>
            <person name="Atanasova L."/>
            <person name="Karlsson M."/>
            <person name="Huettel B."/>
            <person name="Barry K.W."/>
            <person name="Haridas S."/>
            <person name="Chen C."/>
            <person name="Bauer D."/>
            <person name="Andreopoulos W."/>
            <person name="Pangilinan J."/>
            <person name="LaButti K."/>
            <person name="Riley R."/>
            <person name="Lipzen A."/>
            <person name="Clum A."/>
            <person name="Drula E."/>
            <person name="Henrissat B."/>
            <person name="Kohler A."/>
            <person name="Grigoriev I.V."/>
            <person name="Martin F.M."/>
            <person name="Hacquard S."/>
        </authorList>
    </citation>
    <scope>NUCLEOTIDE SEQUENCE [LARGE SCALE GENOMIC DNA]</scope>
    <source>
        <strain evidence="1 2">MPI-SDFR-AT-0079</strain>
    </source>
</reference>
<keyword evidence="2" id="KW-1185">Reference proteome</keyword>
<dbReference type="EMBL" id="JAGIZQ010000003">
    <property type="protein sequence ID" value="KAH6637012.1"/>
    <property type="molecule type" value="Genomic_DNA"/>
</dbReference>
<gene>
    <name evidence="1" type="ORF">F5144DRAFT_628971</name>
</gene>
<protein>
    <submittedName>
        <fullName evidence="1">Uncharacterized protein</fullName>
    </submittedName>
</protein>
<organism evidence="1 2">
    <name type="scientific">Chaetomium tenue</name>
    <dbReference type="NCBI Taxonomy" id="1854479"/>
    <lineage>
        <taxon>Eukaryota</taxon>
        <taxon>Fungi</taxon>
        <taxon>Dikarya</taxon>
        <taxon>Ascomycota</taxon>
        <taxon>Pezizomycotina</taxon>
        <taxon>Sordariomycetes</taxon>
        <taxon>Sordariomycetidae</taxon>
        <taxon>Sordariales</taxon>
        <taxon>Chaetomiaceae</taxon>
        <taxon>Chaetomium</taxon>
    </lineage>
</organism>
<accession>A0ACB7PFC3</accession>
<sequence>MPPHQPLPLQFPSLAARILRRPTPPRQPPLRNPLPSKTRTPKRQPYSSSNTNPPPTPPNPSPSPQKPTTRLHRILTRLPPPLQHYTTRLRSAPTTHVVAFLLLHELTAVVPLAGLFALFHYTEQVPVAWMVAHCGGYVREGVGRFERWFWRRGLFGFGDVGVTEGEGGDVEGEGGGKGDGQGVVGADAVLSRWEADPKYRILVEVGLAYALTKVLLPVRIVASVWATPWFAGVLGRLRRVVRRG</sequence>
<proteinExistence type="predicted"/>
<dbReference type="Proteomes" id="UP000724584">
    <property type="component" value="Unassembled WGS sequence"/>
</dbReference>
<evidence type="ECO:0000313" key="1">
    <source>
        <dbReference type="EMBL" id="KAH6637012.1"/>
    </source>
</evidence>
<evidence type="ECO:0000313" key="2">
    <source>
        <dbReference type="Proteomes" id="UP000724584"/>
    </source>
</evidence>
<name>A0ACB7PFC3_9PEZI</name>
<comment type="caution">
    <text evidence="1">The sequence shown here is derived from an EMBL/GenBank/DDBJ whole genome shotgun (WGS) entry which is preliminary data.</text>
</comment>